<sequence>VLLEGSAIVTVDDSNSVLDPGWIFTRNDIIEDLGNGEAPKSIRKEADEIIEAHGSAIIPGMVNGHTHLFQTFFRGLADDKPLLDWLEECIWPGASELDANSAKAAATLGLIENLRGGATTVVDHQYIHIDPQIDDAVCQAASEVGLRFILASGWADRNYHPPLTESAQTVISRIGPVREKWHGAENNRIQVGLAPLI</sequence>
<proteinExistence type="predicted"/>
<protein>
    <recommendedName>
        <fullName evidence="2">Amidohydrolase-related domain-containing protein</fullName>
    </recommendedName>
</protein>
<feature type="non-terminal residue" evidence="3">
    <location>
        <position position="1"/>
    </location>
</feature>
<dbReference type="PANTHER" id="PTHR43794">
    <property type="entry name" value="AMINOHYDROLASE SSNA-RELATED"/>
    <property type="match status" value="1"/>
</dbReference>
<feature type="non-terminal residue" evidence="3">
    <location>
        <position position="197"/>
    </location>
</feature>
<dbReference type="AlphaFoldDB" id="A0A382XZS8"/>
<evidence type="ECO:0000259" key="2">
    <source>
        <dbReference type="Pfam" id="PF01979"/>
    </source>
</evidence>
<dbReference type="Gene3D" id="2.30.40.10">
    <property type="entry name" value="Urease, subunit C, domain 1"/>
    <property type="match status" value="1"/>
</dbReference>
<dbReference type="SUPFAM" id="SSF51556">
    <property type="entry name" value="Metallo-dependent hydrolases"/>
    <property type="match status" value="1"/>
</dbReference>
<dbReference type="Pfam" id="PF01979">
    <property type="entry name" value="Amidohydro_1"/>
    <property type="match status" value="1"/>
</dbReference>
<dbReference type="EMBL" id="UINC01171631">
    <property type="protein sequence ID" value="SVD76299.1"/>
    <property type="molecule type" value="Genomic_DNA"/>
</dbReference>
<name>A0A382XZS8_9ZZZZ</name>
<dbReference type="GO" id="GO:0016810">
    <property type="term" value="F:hydrolase activity, acting on carbon-nitrogen (but not peptide) bonds"/>
    <property type="evidence" value="ECO:0007669"/>
    <property type="project" value="InterPro"/>
</dbReference>
<organism evidence="3">
    <name type="scientific">marine metagenome</name>
    <dbReference type="NCBI Taxonomy" id="408172"/>
    <lineage>
        <taxon>unclassified sequences</taxon>
        <taxon>metagenomes</taxon>
        <taxon>ecological metagenomes</taxon>
    </lineage>
</organism>
<dbReference type="Gene3D" id="3.20.20.140">
    <property type="entry name" value="Metal-dependent hydrolases"/>
    <property type="match status" value="1"/>
</dbReference>
<dbReference type="InterPro" id="IPR011059">
    <property type="entry name" value="Metal-dep_hydrolase_composite"/>
</dbReference>
<reference evidence="3" key="1">
    <citation type="submission" date="2018-05" db="EMBL/GenBank/DDBJ databases">
        <authorList>
            <person name="Lanie J.A."/>
            <person name="Ng W.-L."/>
            <person name="Kazmierczak K.M."/>
            <person name="Andrzejewski T.M."/>
            <person name="Davidsen T.M."/>
            <person name="Wayne K.J."/>
            <person name="Tettelin H."/>
            <person name="Glass J.I."/>
            <person name="Rusch D."/>
            <person name="Podicherti R."/>
            <person name="Tsui H.-C.T."/>
            <person name="Winkler M.E."/>
        </authorList>
    </citation>
    <scope>NUCLEOTIDE SEQUENCE</scope>
</reference>
<evidence type="ECO:0000313" key="3">
    <source>
        <dbReference type="EMBL" id="SVD76299.1"/>
    </source>
</evidence>
<dbReference type="InterPro" id="IPR006680">
    <property type="entry name" value="Amidohydro-rel"/>
</dbReference>
<dbReference type="SUPFAM" id="SSF51338">
    <property type="entry name" value="Composite domain of metallo-dependent hydrolases"/>
    <property type="match status" value="1"/>
</dbReference>
<dbReference type="InterPro" id="IPR050287">
    <property type="entry name" value="MTA/SAH_deaminase"/>
</dbReference>
<accession>A0A382XZS8</accession>
<keyword evidence="1" id="KW-0378">Hydrolase</keyword>
<gene>
    <name evidence="3" type="ORF">METZ01_LOCUS429153</name>
</gene>
<dbReference type="PANTHER" id="PTHR43794:SF11">
    <property type="entry name" value="AMIDOHYDROLASE-RELATED DOMAIN-CONTAINING PROTEIN"/>
    <property type="match status" value="1"/>
</dbReference>
<evidence type="ECO:0000256" key="1">
    <source>
        <dbReference type="ARBA" id="ARBA00022801"/>
    </source>
</evidence>
<dbReference type="InterPro" id="IPR032466">
    <property type="entry name" value="Metal_Hydrolase"/>
</dbReference>
<feature type="domain" description="Amidohydrolase-related" evidence="2">
    <location>
        <begin position="57"/>
        <end position="195"/>
    </location>
</feature>